<accession>A0AA39X638</accession>
<comment type="caution">
    <text evidence="1">The sequence shown here is derived from an EMBL/GenBank/DDBJ whole genome shotgun (WGS) entry which is preliminary data.</text>
</comment>
<proteinExistence type="predicted"/>
<organism evidence="1 2">
    <name type="scientific">Immersiella caudata</name>
    <dbReference type="NCBI Taxonomy" id="314043"/>
    <lineage>
        <taxon>Eukaryota</taxon>
        <taxon>Fungi</taxon>
        <taxon>Dikarya</taxon>
        <taxon>Ascomycota</taxon>
        <taxon>Pezizomycotina</taxon>
        <taxon>Sordariomycetes</taxon>
        <taxon>Sordariomycetidae</taxon>
        <taxon>Sordariales</taxon>
        <taxon>Lasiosphaeriaceae</taxon>
        <taxon>Immersiella</taxon>
    </lineage>
</organism>
<reference evidence="1" key="1">
    <citation type="submission" date="2023-06" db="EMBL/GenBank/DDBJ databases">
        <title>Genome-scale phylogeny and comparative genomics of the fungal order Sordariales.</title>
        <authorList>
            <consortium name="Lawrence Berkeley National Laboratory"/>
            <person name="Hensen N."/>
            <person name="Bonometti L."/>
            <person name="Westerberg I."/>
            <person name="Brannstrom I.O."/>
            <person name="Guillou S."/>
            <person name="Cros-Aarteil S."/>
            <person name="Calhoun S."/>
            <person name="Haridas S."/>
            <person name="Kuo A."/>
            <person name="Mondo S."/>
            <person name="Pangilinan J."/>
            <person name="Riley R."/>
            <person name="Labutti K."/>
            <person name="Andreopoulos B."/>
            <person name="Lipzen A."/>
            <person name="Chen C."/>
            <person name="Yanf M."/>
            <person name="Daum C."/>
            <person name="Ng V."/>
            <person name="Clum A."/>
            <person name="Steindorff A."/>
            <person name="Ohm R."/>
            <person name="Martin F."/>
            <person name="Silar P."/>
            <person name="Natvig D."/>
            <person name="Lalanne C."/>
            <person name="Gautier V."/>
            <person name="Ament-Velasquez S.L."/>
            <person name="Kruys A."/>
            <person name="Hutchinson M.I."/>
            <person name="Powell A.J."/>
            <person name="Barry K."/>
            <person name="Miller A.N."/>
            <person name="Grigoriev I.V."/>
            <person name="Debuchy R."/>
            <person name="Gladieux P."/>
            <person name="Thoren M.H."/>
            <person name="Johannesson H."/>
        </authorList>
    </citation>
    <scope>NUCLEOTIDE SEQUENCE</scope>
    <source>
        <strain evidence="1">CBS 606.72</strain>
    </source>
</reference>
<name>A0AA39X638_9PEZI</name>
<dbReference type="AlphaFoldDB" id="A0AA39X638"/>
<evidence type="ECO:0000313" key="2">
    <source>
        <dbReference type="Proteomes" id="UP001175000"/>
    </source>
</evidence>
<gene>
    <name evidence="1" type="ORF">B0T14DRAFT_512994</name>
</gene>
<protein>
    <submittedName>
        <fullName evidence="1">Uncharacterized protein</fullName>
    </submittedName>
</protein>
<keyword evidence="2" id="KW-1185">Reference proteome</keyword>
<sequence length="202" mass="21741">MTGKFAKLKCQPICMFGINPIVKSGNHGSGYFSRYFLRGDGVEIIKMSDLKTFSLFGQLPQEIRAMIWEQVVRPARPGAHLFGIYDESRASAICPGHSMVTPSHSTGGSHSTPQTLCLLDAQQPLGVPHRPRPLVSMQGVAGCDEESVLRCRVGAASAILCRPAIHRALRAACQPPPCSTPPGIPGCKDVQRAAWPVSNEPV</sequence>
<dbReference type="EMBL" id="JAULSU010000002">
    <property type="protein sequence ID" value="KAK0627627.1"/>
    <property type="molecule type" value="Genomic_DNA"/>
</dbReference>
<dbReference type="Proteomes" id="UP001175000">
    <property type="component" value="Unassembled WGS sequence"/>
</dbReference>
<evidence type="ECO:0000313" key="1">
    <source>
        <dbReference type="EMBL" id="KAK0627627.1"/>
    </source>
</evidence>